<dbReference type="SUPFAM" id="SSF50129">
    <property type="entry name" value="GroES-like"/>
    <property type="match status" value="1"/>
</dbReference>
<dbReference type="InterPro" id="IPR036291">
    <property type="entry name" value="NAD(P)-bd_dom_sf"/>
</dbReference>
<dbReference type="InterPro" id="IPR050700">
    <property type="entry name" value="YIM1/Zinc_Alcohol_DH_Fams"/>
</dbReference>
<dbReference type="OrthoDB" id="3509362at2759"/>
<dbReference type="SMART" id="SM00829">
    <property type="entry name" value="PKS_ER"/>
    <property type="match status" value="1"/>
</dbReference>
<evidence type="ECO:0000313" key="3">
    <source>
        <dbReference type="Proteomes" id="UP000307440"/>
    </source>
</evidence>
<dbReference type="Pfam" id="PF08240">
    <property type="entry name" value="ADH_N"/>
    <property type="match status" value="1"/>
</dbReference>
<dbReference type="CDD" id="cd08267">
    <property type="entry name" value="MDR1"/>
    <property type="match status" value="1"/>
</dbReference>
<sequence>MSSPAIPDTQKAWVEVTKGKPEQGVRLKTDWPVTKSLEDGDVLVKIQAAALNPAGYKMLGMVPDFLAKRPVVAEFDFAGVVVDTKDSDYQVGDEVCGFTLFPWRLKKKEGALAEYIRVPAKFIIKRPSNLSPIEGSGICLAGMTAFQALDEAKLEEGQTLFVNGGSTAVGSFAIQLAKARGAKVVAVASGKNEKYVRDLGADEFIDYTQVGPLHKHLVKNPPSDKYNVILEAVGLFDPSLYTFSKAYLAPNGVYISVGPQPKLKWKTIWDGLRLTTMYLPSFLTGFKATFKVTWVEHDKERFAQFRQLIEEGKVKPLIDSVFSFEDVLKAYERLITQRATGKVVVKVSV</sequence>
<evidence type="ECO:0000313" key="2">
    <source>
        <dbReference type="EMBL" id="TFK27372.1"/>
    </source>
</evidence>
<dbReference type="GO" id="GO:0016491">
    <property type="term" value="F:oxidoreductase activity"/>
    <property type="evidence" value="ECO:0007669"/>
    <property type="project" value="InterPro"/>
</dbReference>
<dbReference type="AlphaFoldDB" id="A0A5C3L410"/>
<dbReference type="STRING" id="230819.A0A5C3L410"/>
<dbReference type="Proteomes" id="UP000307440">
    <property type="component" value="Unassembled WGS sequence"/>
</dbReference>
<dbReference type="EMBL" id="ML210165">
    <property type="protein sequence ID" value="TFK27372.1"/>
    <property type="molecule type" value="Genomic_DNA"/>
</dbReference>
<reference evidence="2 3" key="1">
    <citation type="journal article" date="2019" name="Nat. Ecol. Evol.">
        <title>Megaphylogeny resolves global patterns of mushroom evolution.</title>
        <authorList>
            <person name="Varga T."/>
            <person name="Krizsan K."/>
            <person name="Foldi C."/>
            <person name="Dima B."/>
            <person name="Sanchez-Garcia M."/>
            <person name="Sanchez-Ramirez S."/>
            <person name="Szollosi G.J."/>
            <person name="Szarkandi J.G."/>
            <person name="Papp V."/>
            <person name="Albert L."/>
            <person name="Andreopoulos W."/>
            <person name="Angelini C."/>
            <person name="Antonin V."/>
            <person name="Barry K.W."/>
            <person name="Bougher N.L."/>
            <person name="Buchanan P."/>
            <person name="Buyck B."/>
            <person name="Bense V."/>
            <person name="Catcheside P."/>
            <person name="Chovatia M."/>
            <person name="Cooper J."/>
            <person name="Damon W."/>
            <person name="Desjardin D."/>
            <person name="Finy P."/>
            <person name="Geml J."/>
            <person name="Haridas S."/>
            <person name="Hughes K."/>
            <person name="Justo A."/>
            <person name="Karasinski D."/>
            <person name="Kautmanova I."/>
            <person name="Kiss B."/>
            <person name="Kocsube S."/>
            <person name="Kotiranta H."/>
            <person name="LaButti K.M."/>
            <person name="Lechner B.E."/>
            <person name="Liimatainen K."/>
            <person name="Lipzen A."/>
            <person name="Lukacs Z."/>
            <person name="Mihaltcheva S."/>
            <person name="Morgado L.N."/>
            <person name="Niskanen T."/>
            <person name="Noordeloos M.E."/>
            <person name="Ohm R.A."/>
            <person name="Ortiz-Santana B."/>
            <person name="Ovrebo C."/>
            <person name="Racz N."/>
            <person name="Riley R."/>
            <person name="Savchenko A."/>
            <person name="Shiryaev A."/>
            <person name="Soop K."/>
            <person name="Spirin V."/>
            <person name="Szebenyi C."/>
            <person name="Tomsovsky M."/>
            <person name="Tulloss R.E."/>
            <person name="Uehling J."/>
            <person name="Grigoriev I.V."/>
            <person name="Vagvolgyi C."/>
            <person name="Papp T."/>
            <person name="Martin F.M."/>
            <person name="Miettinen O."/>
            <person name="Hibbett D.S."/>
            <person name="Nagy L.G."/>
        </authorList>
    </citation>
    <scope>NUCLEOTIDE SEQUENCE [LARGE SCALE GENOMIC DNA]</scope>
    <source>
        <strain evidence="2 3">CBS 121175</strain>
    </source>
</reference>
<keyword evidence="3" id="KW-1185">Reference proteome</keyword>
<dbReference type="Gene3D" id="3.90.180.10">
    <property type="entry name" value="Medium-chain alcohol dehydrogenases, catalytic domain"/>
    <property type="match status" value="1"/>
</dbReference>
<feature type="domain" description="Enoyl reductase (ER)" evidence="1">
    <location>
        <begin position="24"/>
        <end position="345"/>
    </location>
</feature>
<gene>
    <name evidence="2" type="ORF">FA15DRAFT_666439</name>
</gene>
<dbReference type="PANTHER" id="PTHR11695:SF294">
    <property type="entry name" value="RETICULON-4-INTERACTING PROTEIN 1, MITOCHONDRIAL"/>
    <property type="match status" value="1"/>
</dbReference>
<name>A0A5C3L410_COPMA</name>
<dbReference type="Pfam" id="PF13602">
    <property type="entry name" value="ADH_zinc_N_2"/>
    <property type="match status" value="1"/>
</dbReference>
<dbReference type="InterPro" id="IPR011032">
    <property type="entry name" value="GroES-like_sf"/>
</dbReference>
<dbReference type="PANTHER" id="PTHR11695">
    <property type="entry name" value="ALCOHOL DEHYDROGENASE RELATED"/>
    <property type="match status" value="1"/>
</dbReference>
<dbReference type="InterPro" id="IPR020843">
    <property type="entry name" value="ER"/>
</dbReference>
<dbReference type="GO" id="GO:0005739">
    <property type="term" value="C:mitochondrion"/>
    <property type="evidence" value="ECO:0007669"/>
    <property type="project" value="TreeGrafter"/>
</dbReference>
<evidence type="ECO:0000259" key="1">
    <source>
        <dbReference type="SMART" id="SM00829"/>
    </source>
</evidence>
<protein>
    <submittedName>
        <fullName evidence="2">Quinone oxidoreductase</fullName>
    </submittedName>
</protein>
<proteinExistence type="predicted"/>
<organism evidence="2 3">
    <name type="scientific">Coprinopsis marcescibilis</name>
    <name type="common">Agaric fungus</name>
    <name type="synonym">Psathyrella marcescibilis</name>
    <dbReference type="NCBI Taxonomy" id="230819"/>
    <lineage>
        <taxon>Eukaryota</taxon>
        <taxon>Fungi</taxon>
        <taxon>Dikarya</taxon>
        <taxon>Basidiomycota</taxon>
        <taxon>Agaricomycotina</taxon>
        <taxon>Agaricomycetes</taxon>
        <taxon>Agaricomycetidae</taxon>
        <taxon>Agaricales</taxon>
        <taxon>Agaricineae</taxon>
        <taxon>Psathyrellaceae</taxon>
        <taxon>Coprinopsis</taxon>
    </lineage>
</organism>
<dbReference type="InterPro" id="IPR013154">
    <property type="entry name" value="ADH-like_N"/>
</dbReference>
<dbReference type="Gene3D" id="3.40.50.720">
    <property type="entry name" value="NAD(P)-binding Rossmann-like Domain"/>
    <property type="match status" value="1"/>
</dbReference>
<dbReference type="SUPFAM" id="SSF51735">
    <property type="entry name" value="NAD(P)-binding Rossmann-fold domains"/>
    <property type="match status" value="1"/>
</dbReference>
<accession>A0A5C3L410</accession>